<dbReference type="Pfam" id="PF00656">
    <property type="entry name" value="Peptidase_C14"/>
    <property type="match status" value="1"/>
</dbReference>
<protein>
    <submittedName>
        <fullName evidence="6">Caspase domain-domain-containing protein</fullName>
    </submittedName>
</protein>
<evidence type="ECO:0000313" key="6">
    <source>
        <dbReference type="EMBL" id="ORY76536.1"/>
    </source>
</evidence>
<evidence type="ECO:0000259" key="5">
    <source>
        <dbReference type="Pfam" id="PF00656"/>
    </source>
</evidence>
<dbReference type="InterPro" id="IPR011600">
    <property type="entry name" value="Pept_C14_caspase"/>
</dbReference>
<evidence type="ECO:0000256" key="4">
    <source>
        <dbReference type="SAM" id="MobiDB-lite"/>
    </source>
</evidence>
<feature type="compositionally biased region" description="Low complexity" evidence="4">
    <location>
        <begin position="241"/>
        <end position="287"/>
    </location>
</feature>
<accession>A0A1Y2EZI9</accession>
<evidence type="ECO:0000256" key="2">
    <source>
        <dbReference type="ARBA" id="ARBA00022703"/>
    </source>
</evidence>
<evidence type="ECO:0000256" key="3">
    <source>
        <dbReference type="ARBA" id="ARBA00022807"/>
    </source>
</evidence>
<dbReference type="GO" id="GO:0006915">
    <property type="term" value="P:apoptotic process"/>
    <property type="evidence" value="ECO:0007669"/>
    <property type="project" value="UniProtKB-KW"/>
</dbReference>
<evidence type="ECO:0000313" key="7">
    <source>
        <dbReference type="Proteomes" id="UP000193467"/>
    </source>
</evidence>
<dbReference type="GO" id="GO:0005737">
    <property type="term" value="C:cytoplasm"/>
    <property type="evidence" value="ECO:0007669"/>
    <property type="project" value="TreeGrafter"/>
</dbReference>
<keyword evidence="3" id="KW-0645">Protease</keyword>
<evidence type="ECO:0000256" key="1">
    <source>
        <dbReference type="ARBA" id="ARBA00009005"/>
    </source>
</evidence>
<dbReference type="GO" id="GO:0006508">
    <property type="term" value="P:proteolysis"/>
    <property type="evidence" value="ECO:0007669"/>
    <property type="project" value="InterPro"/>
</dbReference>
<dbReference type="InterPro" id="IPR029030">
    <property type="entry name" value="Caspase-like_dom_sf"/>
</dbReference>
<comment type="caution">
    <text evidence="6">The sequence shown here is derived from an EMBL/GenBank/DDBJ whole genome shotgun (WGS) entry which is preliminary data.</text>
</comment>
<name>A0A1Y2EZI9_9BASI</name>
<proteinExistence type="inferred from homology"/>
<feature type="domain" description="Peptidase C14 caspase" evidence="5">
    <location>
        <begin position="330"/>
        <end position="611"/>
    </location>
</feature>
<feature type="compositionally biased region" description="Low complexity" evidence="4">
    <location>
        <begin position="122"/>
        <end position="145"/>
    </location>
</feature>
<feature type="compositionally biased region" description="Basic and acidic residues" evidence="4">
    <location>
        <begin position="45"/>
        <end position="60"/>
    </location>
</feature>
<organism evidence="6 7">
    <name type="scientific">Leucosporidium creatinivorum</name>
    <dbReference type="NCBI Taxonomy" id="106004"/>
    <lineage>
        <taxon>Eukaryota</taxon>
        <taxon>Fungi</taxon>
        <taxon>Dikarya</taxon>
        <taxon>Basidiomycota</taxon>
        <taxon>Pucciniomycotina</taxon>
        <taxon>Microbotryomycetes</taxon>
        <taxon>Leucosporidiales</taxon>
        <taxon>Leucosporidium</taxon>
    </lineage>
</organism>
<feature type="compositionally biased region" description="Gly residues" evidence="4">
    <location>
        <begin position="65"/>
        <end position="85"/>
    </location>
</feature>
<comment type="similarity">
    <text evidence="1">Belongs to the peptidase C14B family.</text>
</comment>
<feature type="compositionally biased region" description="Low complexity" evidence="4">
    <location>
        <begin position="166"/>
        <end position="214"/>
    </location>
</feature>
<feature type="compositionally biased region" description="Basic and acidic residues" evidence="4">
    <location>
        <begin position="1"/>
        <end position="15"/>
    </location>
</feature>
<dbReference type="PANTHER" id="PTHR48104:SF30">
    <property type="entry name" value="METACASPASE-1"/>
    <property type="match status" value="1"/>
</dbReference>
<dbReference type="InterPro" id="IPR050452">
    <property type="entry name" value="Metacaspase"/>
</dbReference>
<dbReference type="SUPFAM" id="SSF52129">
    <property type="entry name" value="Caspase-like"/>
    <property type="match status" value="1"/>
</dbReference>
<dbReference type="OrthoDB" id="3223806at2759"/>
<keyword evidence="3" id="KW-0788">Thiol protease</keyword>
<dbReference type="PANTHER" id="PTHR48104">
    <property type="entry name" value="METACASPASE-4"/>
    <property type="match status" value="1"/>
</dbReference>
<dbReference type="Proteomes" id="UP000193467">
    <property type="component" value="Unassembled WGS sequence"/>
</dbReference>
<dbReference type="Gene3D" id="3.40.50.12660">
    <property type="match status" value="1"/>
</dbReference>
<dbReference type="InParanoid" id="A0A1Y2EZI9"/>
<feature type="compositionally biased region" description="Pro residues" evidence="4">
    <location>
        <begin position="34"/>
        <end position="44"/>
    </location>
</feature>
<reference evidence="6 7" key="1">
    <citation type="submission" date="2016-07" db="EMBL/GenBank/DDBJ databases">
        <title>Pervasive Adenine N6-methylation of Active Genes in Fungi.</title>
        <authorList>
            <consortium name="DOE Joint Genome Institute"/>
            <person name="Mondo S.J."/>
            <person name="Dannebaum R.O."/>
            <person name="Kuo R.C."/>
            <person name="Labutti K."/>
            <person name="Haridas S."/>
            <person name="Kuo A."/>
            <person name="Salamov A."/>
            <person name="Ahrendt S.R."/>
            <person name="Lipzen A."/>
            <person name="Sullivan W."/>
            <person name="Andreopoulos W.B."/>
            <person name="Clum A."/>
            <person name="Lindquist E."/>
            <person name="Daum C."/>
            <person name="Ramamoorthy G.K."/>
            <person name="Gryganskyi A."/>
            <person name="Culley D."/>
            <person name="Magnuson J.K."/>
            <person name="James T.Y."/>
            <person name="O'Malley M.A."/>
            <person name="Stajich J.E."/>
            <person name="Spatafora J.W."/>
            <person name="Visel A."/>
            <person name="Grigoriev I.V."/>
        </authorList>
    </citation>
    <scope>NUCLEOTIDE SEQUENCE [LARGE SCALE GENOMIC DNA]</scope>
    <source>
        <strain evidence="6 7">62-1032</strain>
    </source>
</reference>
<keyword evidence="3" id="KW-0378">Hydrolase</keyword>
<feature type="region of interest" description="Disordered" evidence="4">
    <location>
        <begin position="1"/>
        <end position="307"/>
    </location>
</feature>
<sequence>MSYYNDRPDSYERDSYSPPRHGQHHDQHGGPPQHFQPPPGPPPGRFDEQDEGGRRYDGETHYSSGSGGGGYEDGRQHYGGGGGGRFQPPPGPPPSRYGGEERYGGREEGEGYGRQHGGGGRQQQDYGGEEQGYSGSGYNARYQQQRSEERYEEEERPSHGYGSGGRQQQQEGRYSSNDYNASEESPYPSSQKQQQQHHSSASSYNANAEPSSSPYPAPSSGGGGGYSSSSVSQGYERKQHSTTTSSNNSPYPSYTGQPPSTTTSSSSPYPTSSQSQQSYNSNTSSQTDSPYPPYNPSASTGGKPAAYADFPVHQNAAEGTEGVYSDMRGRRKALFIGINYTNSSHALQGCHNDVANLSRWVGSQGYKQEGMRFLMDDGRSEEPSRGNMIEAMKWLVEGAKPNDVLFFHYSGHGSQQATDQRDEADGMAETICPVDYESEGMITDDELHQILVTTLPKGCRLTAIFDCCHSGSSLDCPYMYSTSGKLKGPDYTSDLKSGALSAFKAYTSRDLGGLFSSLAVTGKKVFDEQQAGEVSKRERGSEADVISWSGCKDNQTSADASEGGQATGAMSHAFVAALTKAPKQTYNQLLNTIRDELKGKYEQKPQLSCSHELDCDLLAVF</sequence>
<dbReference type="AlphaFoldDB" id="A0A1Y2EZI9"/>
<gene>
    <name evidence="6" type="ORF">BCR35DRAFT_332796</name>
</gene>
<dbReference type="EMBL" id="MCGR01000034">
    <property type="protein sequence ID" value="ORY76536.1"/>
    <property type="molecule type" value="Genomic_DNA"/>
</dbReference>
<feature type="compositionally biased region" description="Basic and acidic residues" evidence="4">
    <location>
        <begin position="98"/>
        <end position="113"/>
    </location>
</feature>
<keyword evidence="2" id="KW-0053">Apoptosis</keyword>
<keyword evidence="7" id="KW-1185">Reference proteome</keyword>
<dbReference type="GO" id="GO:0004197">
    <property type="term" value="F:cysteine-type endopeptidase activity"/>
    <property type="evidence" value="ECO:0007669"/>
    <property type="project" value="InterPro"/>
</dbReference>